<evidence type="ECO:0000259" key="4">
    <source>
        <dbReference type="Pfam" id="PF01967"/>
    </source>
</evidence>
<dbReference type="InterPro" id="IPR002820">
    <property type="entry name" value="Mopterin_CF_biosynth-C_dom"/>
</dbReference>
<feature type="compositionally biased region" description="Basic and acidic residues" evidence="3">
    <location>
        <begin position="138"/>
        <end position="156"/>
    </location>
</feature>
<organism evidence="5 6">
    <name type="scientific">Heterodera trifolii</name>
    <dbReference type="NCBI Taxonomy" id="157864"/>
    <lineage>
        <taxon>Eukaryota</taxon>
        <taxon>Metazoa</taxon>
        <taxon>Ecdysozoa</taxon>
        <taxon>Nematoda</taxon>
        <taxon>Chromadorea</taxon>
        <taxon>Rhabditida</taxon>
        <taxon>Tylenchina</taxon>
        <taxon>Tylenchomorpha</taxon>
        <taxon>Tylenchoidea</taxon>
        <taxon>Heteroderidae</taxon>
        <taxon>Heteroderinae</taxon>
        <taxon>Heterodera</taxon>
    </lineage>
</organism>
<evidence type="ECO:0000256" key="3">
    <source>
        <dbReference type="SAM" id="MobiDB-lite"/>
    </source>
</evidence>
<feature type="region of interest" description="Disordered" evidence="3">
    <location>
        <begin position="135"/>
        <end position="162"/>
    </location>
</feature>
<reference evidence="5 6" key="1">
    <citation type="submission" date="2024-10" db="EMBL/GenBank/DDBJ databases">
        <authorList>
            <person name="Kim D."/>
        </authorList>
    </citation>
    <scope>NUCLEOTIDE SEQUENCE [LARGE SCALE GENOMIC DNA]</scope>
    <source>
        <strain evidence="5">BH-2024</strain>
    </source>
</reference>
<keyword evidence="6" id="KW-1185">Reference proteome</keyword>
<dbReference type="InterPro" id="IPR036522">
    <property type="entry name" value="MoaC_sf"/>
</dbReference>
<dbReference type="Gene3D" id="3.30.70.640">
    <property type="entry name" value="Molybdopterin cofactor biosynthesis C (MoaC) domain"/>
    <property type="match status" value="1"/>
</dbReference>
<dbReference type="Pfam" id="PF01967">
    <property type="entry name" value="MoaC"/>
    <property type="match status" value="1"/>
</dbReference>
<dbReference type="AlphaFoldDB" id="A0ABD2J3C9"/>
<keyword evidence="2" id="KW-0501">Molybdenum cofactor biosynthesis</keyword>
<name>A0ABD2J3C9_9BILA</name>
<feature type="domain" description="Molybdopterin cofactor biosynthesis C (MoaC)" evidence="4">
    <location>
        <begin position="1"/>
        <end position="137"/>
    </location>
</feature>
<accession>A0ABD2J3C9</accession>
<dbReference type="EMBL" id="JBICBT010001083">
    <property type="protein sequence ID" value="KAL3084180.1"/>
    <property type="molecule type" value="Genomic_DNA"/>
</dbReference>
<evidence type="ECO:0000256" key="2">
    <source>
        <dbReference type="ARBA" id="ARBA00023150"/>
    </source>
</evidence>
<evidence type="ECO:0000313" key="6">
    <source>
        <dbReference type="Proteomes" id="UP001620626"/>
    </source>
</evidence>
<evidence type="ECO:0000256" key="1">
    <source>
        <dbReference type="ARBA" id="ARBA00005046"/>
    </source>
</evidence>
<proteinExistence type="predicted"/>
<dbReference type="Proteomes" id="UP001620626">
    <property type="component" value="Unassembled WGS sequence"/>
</dbReference>
<sequence length="162" mass="17778">MVNVSPKAFSPQRIALARAIIKFPPGVLPALIAHSPKGDFFSVSRVAGILAAKKTHHLIPLCHPIIISHVKVSFHTDQTNDQISVFCRVNATNSQTGVEMEAMVGCSVAALCLYDMAKSASLHTRLESVELVGKRGGRRDFGRVDEEEWKEKKEEKGADEEE</sequence>
<dbReference type="SUPFAM" id="SSF55040">
    <property type="entry name" value="Molybdenum cofactor biosynthesis protein C, MoaC"/>
    <property type="match status" value="1"/>
</dbReference>
<protein>
    <recommendedName>
        <fullName evidence="4">Molybdopterin cofactor biosynthesis C (MoaC) domain-containing protein</fullName>
    </recommendedName>
</protein>
<comment type="pathway">
    <text evidence="1">Cofactor biosynthesis; molybdopterin biosynthesis.</text>
</comment>
<evidence type="ECO:0000313" key="5">
    <source>
        <dbReference type="EMBL" id="KAL3084180.1"/>
    </source>
</evidence>
<gene>
    <name evidence="5" type="ORF">niasHT_039306</name>
</gene>
<comment type="caution">
    <text evidence="5">The sequence shown here is derived from an EMBL/GenBank/DDBJ whole genome shotgun (WGS) entry which is preliminary data.</text>
</comment>
<dbReference type="GO" id="GO:0006777">
    <property type="term" value="P:Mo-molybdopterin cofactor biosynthetic process"/>
    <property type="evidence" value="ECO:0007669"/>
    <property type="project" value="UniProtKB-KW"/>
</dbReference>